<dbReference type="Proteomes" id="UP000504633">
    <property type="component" value="Unplaced"/>
</dbReference>
<dbReference type="InterPro" id="IPR038606">
    <property type="entry name" value="To_sf"/>
</dbReference>
<dbReference type="OMA" id="NIANSYW"/>
<proteinExistence type="predicted"/>
<evidence type="ECO:0000256" key="1">
    <source>
        <dbReference type="SAM" id="SignalP"/>
    </source>
</evidence>
<feature type="chain" id="PRO_5026762885" evidence="1">
    <location>
        <begin position="19"/>
        <end position="255"/>
    </location>
</feature>
<dbReference type="OrthoDB" id="8196554at2759"/>
<dbReference type="RefSeq" id="XP_023177590.2">
    <property type="nucleotide sequence ID" value="XM_023321822.2"/>
</dbReference>
<dbReference type="Gene3D" id="3.15.10.30">
    <property type="entry name" value="Haemolymph juvenile hormone binding protein"/>
    <property type="match status" value="1"/>
</dbReference>
<name>A0A6J1MAW0_DROHY</name>
<organism evidence="2 3">
    <name type="scientific">Drosophila hydei</name>
    <name type="common">Fruit fly</name>
    <dbReference type="NCBI Taxonomy" id="7224"/>
    <lineage>
        <taxon>Eukaryota</taxon>
        <taxon>Metazoa</taxon>
        <taxon>Ecdysozoa</taxon>
        <taxon>Arthropoda</taxon>
        <taxon>Hexapoda</taxon>
        <taxon>Insecta</taxon>
        <taxon>Pterygota</taxon>
        <taxon>Neoptera</taxon>
        <taxon>Endopterygota</taxon>
        <taxon>Diptera</taxon>
        <taxon>Brachycera</taxon>
        <taxon>Muscomorpha</taxon>
        <taxon>Ephydroidea</taxon>
        <taxon>Drosophilidae</taxon>
        <taxon>Drosophila</taxon>
    </lineage>
</organism>
<dbReference type="AlphaFoldDB" id="A0A6J1MAW0"/>
<sequence length="255" mass="28735">MQYIALVTICLLTSAPYAAPVASKYLSDEDLAKCPKDAGQAGECIKIIMNELIPRMRLGDPELNIDPYDPLVINRLSFQYTVGPISGKVSVRHVKIYGFGEHKVDKVNVKVNGDKVKVRVVSNMPTMNLLGEYKSELNVNSLQLKPKGIFNLTLFDVELRVITSGDIYTKDDHQYLLVNDIEVKPKIRDLIAKADGFFADPELDEIAVNIANTYWRDIYGIILPETRQSWAPILLRLINQAMLHVPIDHFIQPSQ</sequence>
<accession>A0A6J1MAW0</accession>
<evidence type="ECO:0000313" key="2">
    <source>
        <dbReference type="Proteomes" id="UP000504633"/>
    </source>
</evidence>
<dbReference type="GO" id="GO:0005615">
    <property type="term" value="C:extracellular space"/>
    <property type="evidence" value="ECO:0007669"/>
    <property type="project" value="TreeGrafter"/>
</dbReference>
<reference evidence="3" key="1">
    <citation type="submission" date="2025-08" db="UniProtKB">
        <authorList>
            <consortium name="RefSeq"/>
        </authorList>
    </citation>
    <scope>IDENTIFICATION</scope>
    <source>
        <strain evidence="3">15085-1641.00</strain>
        <tissue evidence="3">Whole body</tissue>
    </source>
</reference>
<dbReference type="GeneID" id="111603976"/>
<dbReference type="PANTHER" id="PTHR11008">
    <property type="entry name" value="PROTEIN TAKEOUT-LIKE PROTEIN"/>
    <property type="match status" value="1"/>
</dbReference>
<feature type="signal peptide" evidence="1">
    <location>
        <begin position="1"/>
        <end position="18"/>
    </location>
</feature>
<gene>
    <name evidence="3" type="primary">LOC111603976</name>
</gene>
<evidence type="ECO:0000313" key="3">
    <source>
        <dbReference type="RefSeq" id="XP_023177590.2"/>
    </source>
</evidence>
<keyword evidence="1" id="KW-0732">Signal</keyword>
<protein>
    <submittedName>
        <fullName evidence="3">Uncharacterized protein LOC111603976</fullName>
    </submittedName>
</protein>
<dbReference type="KEGG" id="dhe:111603976"/>
<dbReference type="SMART" id="SM00700">
    <property type="entry name" value="JHBP"/>
    <property type="match status" value="1"/>
</dbReference>
<dbReference type="PANTHER" id="PTHR11008:SF18">
    <property type="entry name" value="BCDNA.GH05536-RELATED"/>
    <property type="match status" value="1"/>
</dbReference>
<keyword evidence="2" id="KW-1185">Reference proteome</keyword>
<dbReference type="Pfam" id="PF06585">
    <property type="entry name" value="JHBP"/>
    <property type="match status" value="1"/>
</dbReference>
<dbReference type="InterPro" id="IPR010562">
    <property type="entry name" value="Haemolymph_juvenile_hormone-bd"/>
</dbReference>